<keyword evidence="2" id="KW-1185">Reference proteome</keyword>
<sequence>MVVNTDLKNLFSTGAFNFDIYNFNKSIDKELLRVFSNFFVKNLIIKKPMEMLNFTHSMEK</sequence>
<protein>
    <submittedName>
        <fullName evidence="1">Uncharacterized protein</fullName>
    </submittedName>
</protein>
<dbReference type="EMBL" id="LT669839">
    <property type="protein sequence ID" value="SHD76353.1"/>
    <property type="molecule type" value="Genomic_DNA"/>
</dbReference>
<evidence type="ECO:0000313" key="1">
    <source>
        <dbReference type="EMBL" id="SHD76353.1"/>
    </source>
</evidence>
<name>A0A1M4PLM3_9FIRM</name>
<evidence type="ECO:0000313" key="2">
    <source>
        <dbReference type="Proteomes" id="UP000245423"/>
    </source>
</evidence>
<dbReference type="AlphaFoldDB" id="A0A1M4PLM3"/>
<reference evidence="1 2" key="1">
    <citation type="submission" date="2016-11" db="EMBL/GenBank/DDBJ databases">
        <authorList>
            <person name="Manzoor S."/>
        </authorList>
    </citation>
    <scope>NUCLEOTIDE SEQUENCE [LARGE SCALE GENOMIC DNA]</scope>
    <source>
        <strain evidence="1">Clostridium ultunense strain Esp</strain>
    </source>
</reference>
<proteinExistence type="predicted"/>
<gene>
    <name evidence="1" type="ORF">CUESP1_0977</name>
</gene>
<organism evidence="1 2">
    <name type="scientific">[Clostridium] ultunense Esp</name>
    <dbReference type="NCBI Taxonomy" id="1288971"/>
    <lineage>
        <taxon>Bacteria</taxon>
        <taxon>Bacillati</taxon>
        <taxon>Bacillota</taxon>
        <taxon>Tissierellia</taxon>
        <taxon>Tissierellales</taxon>
        <taxon>Tepidimicrobiaceae</taxon>
        <taxon>Schnuerera</taxon>
    </lineage>
</organism>
<accession>A0A1M4PLM3</accession>
<dbReference type="Proteomes" id="UP000245423">
    <property type="component" value="Chromosome 1"/>
</dbReference>